<keyword evidence="2" id="KW-0472">Membrane</keyword>
<feature type="region of interest" description="Disordered" evidence="1">
    <location>
        <begin position="1"/>
        <end position="20"/>
    </location>
</feature>
<evidence type="ECO:0008006" key="5">
    <source>
        <dbReference type="Google" id="ProtNLM"/>
    </source>
</evidence>
<evidence type="ECO:0000313" key="4">
    <source>
        <dbReference type="Proteomes" id="UP001448498"/>
    </source>
</evidence>
<evidence type="ECO:0000256" key="1">
    <source>
        <dbReference type="SAM" id="MobiDB-lite"/>
    </source>
</evidence>
<evidence type="ECO:0000256" key="2">
    <source>
        <dbReference type="SAM" id="Phobius"/>
    </source>
</evidence>
<protein>
    <recommendedName>
        <fullName evidence="5">Lipoprotein</fullName>
    </recommendedName>
</protein>
<dbReference type="EMBL" id="CP109822">
    <property type="protein sequence ID" value="XAE52756.1"/>
    <property type="molecule type" value="Genomic_DNA"/>
</dbReference>
<accession>A0ABZ3DVN3</accession>
<dbReference type="RefSeq" id="WP_342705967.1">
    <property type="nucleotide sequence ID" value="NZ_CP109822.1"/>
</dbReference>
<keyword evidence="4" id="KW-1185">Reference proteome</keyword>
<feature type="transmembrane region" description="Helical" evidence="2">
    <location>
        <begin position="25"/>
        <end position="42"/>
    </location>
</feature>
<sequence>MTRAERPDDSPARQPKPSWGPGKNAALSIVAFAAIFGLFAYAERDSVVGHASIAHDISRVIATAVGKYRNAIVAATSRATGASGATVATAPASTIAQPVMPPAPPVPIPEPSASTARAVSTVRAAPVAVEPEAAPRTTPYIVAKHRQPSHATPMTFAANTGAAPASGRAIARHGAAHHAQRTETLAGTRKRLDDTAKPRSYGTDTARMQTASVTPAELEGARALAKARSCAQIDEWNCVEQNASRALAIDPKNSESRALLGQAIRNRL</sequence>
<keyword evidence="2" id="KW-0812">Transmembrane</keyword>
<gene>
    <name evidence="3" type="ORF">OHZ10_24870</name>
</gene>
<name>A0ABZ3DVN3_9BURK</name>
<feature type="compositionally biased region" description="Basic and acidic residues" evidence="1">
    <location>
        <begin position="1"/>
        <end position="11"/>
    </location>
</feature>
<reference evidence="3 4" key="1">
    <citation type="submission" date="2022-10" db="EMBL/GenBank/DDBJ databases">
        <title>Genomic of Burkholderia cepacia PN-1.</title>
        <authorList>
            <person name="Yang Y."/>
            <person name="Guan H."/>
            <person name="Huang J."/>
        </authorList>
    </citation>
    <scope>NUCLEOTIDE SEQUENCE [LARGE SCALE GENOMIC DNA]</scope>
    <source>
        <strain evidence="3 4">PN-1</strain>
    </source>
</reference>
<keyword evidence="2" id="KW-1133">Transmembrane helix</keyword>
<evidence type="ECO:0000313" key="3">
    <source>
        <dbReference type="EMBL" id="XAE52756.1"/>
    </source>
</evidence>
<organism evidence="3 4">
    <name type="scientific">Burkholderia arboris</name>
    <dbReference type="NCBI Taxonomy" id="488730"/>
    <lineage>
        <taxon>Bacteria</taxon>
        <taxon>Pseudomonadati</taxon>
        <taxon>Pseudomonadota</taxon>
        <taxon>Betaproteobacteria</taxon>
        <taxon>Burkholderiales</taxon>
        <taxon>Burkholderiaceae</taxon>
        <taxon>Burkholderia</taxon>
        <taxon>Burkholderia cepacia complex</taxon>
    </lineage>
</organism>
<proteinExistence type="predicted"/>
<dbReference type="Proteomes" id="UP001448498">
    <property type="component" value="Chromosome 3"/>
</dbReference>